<evidence type="ECO:0000256" key="5">
    <source>
        <dbReference type="HAMAP-Rule" id="MF_02120"/>
    </source>
</evidence>
<comment type="cofactor">
    <cofactor evidence="1 5 7 8">
        <name>pyridoxal 5'-phosphate</name>
        <dbReference type="ChEBI" id="CHEBI:597326"/>
    </cofactor>
</comment>
<feature type="domain" description="Orn/DAP/Arg decarboxylase 2 C-terminal" evidence="9">
    <location>
        <begin position="34"/>
        <end position="376"/>
    </location>
</feature>
<proteinExistence type="inferred from homology"/>
<evidence type="ECO:0000256" key="8">
    <source>
        <dbReference type="RuleBase" id="RU003738"/>
    </source>
</evidence>
<feature type="modified residue" description="N6-(pyridoxal phosphate)lysine" evidence="5 7">
    <location>
        <position position="65"/>
    </location>
</feature>
<feature type="domain" description="Orn/DAP/Arg decarboxylase 2 N-terminal" evidence="10">
    <location>
        <begin position="45"/>
        <end position="284"/>
    </location>
</feature>
<dbReference type="PRINTS" id="PR01179">
    <property type="entry name" value="ODADCRBXLASE"/>
</dbReference>
<dbReference type="Pfam" id="PF00278">
    <property type="entry name" value="Orn_DAP_Arg_deC"/>
    <property type="match status" value="1"/>
</dbReference>
<dbReference type="Proteomes" id="UP000640333">
    <property type="component" value="Unassembled WGS sequence"/>
</dbReference>
<dbReference type="SUPFAM" id="SSF51419">
    <property type="entry name" value="PLP-binding barrel"/>
    <property type="match status" value="1"/>
</dbReference>
<dbReference type="UniPathway" id="UPA00034">
    <property type="reaction ID" value="UER00027"/>
</dbReference>
<dbReference type="GO" id="GO:0030170">
    <property type="term" value="F:pyridoxal phosphate binding"/>
    <property type="evidence" value="ECO:0007669"/>
    <property type="project" value="UniProtKB-UniRule"/>
</dbReference>
<dbReference type="RefSeq" id="WP_193954572.1">
    <property type="nucleotide sequence ID" value="NZ_JADEYS010000019.1"/>
</dbReference>
<evidence type="ECO:0000256" key="6">
    <source>
        <dbReference type="NCBIfam" id="TIGR01048"/>
    </source>
</evidence>
<comment type="function">
    <text evidence="5">Specifically catalyzes the decarboxylation of meso-diaminopimelate (meso-DAP) to L-lysine.</text>
</comment>
<protein>
    <recommendedName>
        <fullName evidence="5 6">Diaminopimelate decarboxylase</fullName>
        <shortName evidence="5">DAP decarboxylase</shortName>
        <shortName evidence="5">DAPDC</shortName>
        <ecNumber evidence="5 6">4.1.1.20</ecNumber>
    </recommendedName>
</protein>
<dbReference type="AlphaFoldDB" id="A0A8J7FM96"/>
<comment type="subunit">
    <text evidence="5">Homodimer.</text>
</comment>
<dbReference type="PROSITE" id="PS00878">
    <property type="entry name" value="ODR_DC_2_1"/>
    <property type="match status" value="1"/>
</dbReference>
<evidence type="ECO:0000256" key="2">
    <source>
        <dbReference type="ARBA" id="ARBA00022793"/>
    </source>
</evidence>
<keyword evidence="12" id="KW-1185">Reference proteome</keyword>
<evidence type="ECO:0000259" key="9">
    <source>
        <dbReference type="Pfam" id="PF00278"/>
    </source>
</evidence>
<feature type="active site" description="Proton donor" evidence="7">
    <location>
        <position position="348"/>
    </location>
</feature>
<dbReference type="PANTHER" id="PTHR43727:SF2">
    <property type="entry name" value="GROUP IV DECARBOXYLASE"/>
    <property type="match status" value="1"/>
</dbReference>
<comment type="caution">
    <text evidence="11">The sequence shown here is derived from an EMBL/GenBank/DDBJ whole genome shotgun (WGS) entry which is preliminary data.</text>
</comment>
<dbReference type="PRINTS" id="PR01181">
    <property type="entry name" value="DAPDCRBXLASE"/>
</dbReference>
<dbReference type="InterPro" id="IPR022643">
    <property type="entry name" value="De-COase2_C"/>
</dbReference>
<feature type="binding site" evidence="5">
    <location>
        <position position="378"/>
    </location>
    <ligand>
        <name>pyridoxal 5'-phosphate</name>
        <dbReference type="ChEBI" id="CHEBI:597326"/>
    </ligand>
</feature>
<dbReference type="EMBL" id="JADEYS010000019">
    <property type="protein sequence ID" value="MBE9398878.1"/>
    <property type="molecule type" value="Genomic_DNA"/>
</dbReference>
<dbReference type="SUPFAM" id="SSF50621">
    <property type="entry name" value="Alanine racemase C-terminal domain-like"/>
    <property type="match status" value="1"/>
</dbReference>
<feature type="binding site" evidence="5">
    <location>
        <begin position="278"/>
        <end position="281"/>
    </location>
    <ligand>
        <name>pyridoxal 5'-phosphate</name>
        <dbReference type="ChEBI" id="CHEBI:597326"/>
    </ligand>
</feature>
<dbReference type="InterPro" id="IPR022644">
    <property type="entry name" value="De-COase2_N"/>
</dbReference>
<evidence type="ECO:0000256" key="3">
    <source>
        <dbReference type="ARBA" id="ARBA00022898"/>
    </source>
</evidence>
<feature type="binding site" evidence="5">
    <location>
        <position position="244"/>
    </location>
    <ligand>
        <name>pyridoxal 5'-phosphate</name>
        <dbReference type="ChEBI" id="CHEBI:597326"/>
    </ligand>
</feature>
<dbReference type="PANTHER" id="PTHR43727">
    <property type="entry name" value="DIAMINOPIMELATE DECARBOXYLASE"/>
    <property type="match status" value="1"/>
</dbReference>
<dbReference type="Gene3D" id="2.40.37.10">
    <property type="entry name" value="Lyase, Ornithine Decarboxylase, Chain A, domain 1"/>
    <property type="match status" value="1"/>
</dbReference>
<keyword evidence="4 5" id="KW-0456">Lyase</keyword>
<sequence>MTAPLSDHIHYQDHQLHIESLPLSIIADRIGTPFYCYSEAKFLQNIYRCQAAFQRFDIAIYYAVKANSNLSILRLVQQAGLGVDLVSGGEMLRAHAAGIAPERMIFSGVGKTRQELCAAIESAVGQINVESQEELVLLASLSEQFTRPVSVALRVNPAVSVDTHRHITTGSKGNKFGLSMEQVVPLYQRYADHPYLNIAGLAMHIGSQICTVEPYTNAIHKLLELVTVIEADGHTVEVLDLGGGFGIDYGDEQSLDFEVIAQTIASSVAGFEGRVCVEPGRSLVGDAGVLVSEISYVKAADPCPFMILDAAMNDLMRPALYQADHPIVPLQTNLSDSVRRYDVVGPVCESTDTFARDYPMDAELVAGDRVAFLCTGAYCAVMSSAYNSRSIIPEVLVSGSEIRLIRKAVTPSMLLEYESQTDALD</sequence>
<evidence type="ECO:0000256" key="1">
    <source>
        <dbReference type="ARBA" id="ARBA00001933"/>
    </source>
</evidence>
<reference evidence="11" key="1">
    <citation type="submission" date="2020-10" db="EMBL/GenBank/DDBJ databases">
        <title>Bacterium isolated from coastal waters sediment.</title>
        <authorList>
            <person name="Chen R.-J."/>
            <person name="Lu D.-C."/>
            <person name="Zhu K.-L."/>
            <person name="Du Z.-J."/>
        </authorList>
    </citation>
    <scope>NUCLEOTIDE SEQUENCE</scope>
    <source>
        <strain evidence="11">N1Y112</strain>
    </source>
</reference>
<evidence type="ECO:0000256" key="4">
    <source>
        <dbReference type="ARBA" id="ARBA00023239"/>
    </source>
</evidence>
<accession>A0A8J7FM96</accession>
<dbReference type="EC" id="4.1.1.20" evidence="5 6"/>
<dbReference type="HAMAP" id="MF_02120">
    <property type="entry name" value="LysA"/>
    <property type="match status" value="1"/>
</dbReference>
<gene>
    <name evidence="5 11" type="primary">lysA</name>
    <name evidence="11" type="ORF">IOQ59_16580</name>
</gene>
<dbReference type="GO" id="GO:0009089">
    <property type="term" value="P:lysine biosynthetic process via diaminopimelate"/>
    <property type="evidence" value="ECO:0007669"/>
    <property type="project" value="UniProtKB-UniRule"/>
</dbReference>
<feature type="binding site" evidence="5">
    <location>
        <position position="378"/>
    </location>
    <ligand>
        <name>substrate</name>
    </ligand>
</feature>
<dbReference type="InterPro" id="IPR009006">
    <property type="entry name" value="Ala_racemase/Decarboxylase_C"/>
</dbReference>
<feature type="binding site" evidence="5">
    <location>
        <position position="281"/>
    </location>
    <ligand>
        <name>substrate</name>
    </ligand>
</feature>
<dbReference type="InterPro" id="IPR002986">
    <property type="entry name" value="DAP_deCOOHase_LysA"/>
</dbReference>
<evidence type="ECO:0000313" key="12">
    <source>
        <dbReference type="Proteomes" id="UP000640333"/>
    </source>
</evidence>
<keyword evidence="2 5" id="KW-0210">Decarboxylase</keyword>
<keyword evidence="3 5" id="KW-0663">Pyridoxal phosphate</keyword>
<feature type="binding site" evidence="5">
    <location>
        <position position="349"/>
    </location>
    <ligand>
        <name>substrate</name>
    </ligand>
</feature>
<comment type="pathway">
    <text evidence="5 8">Amino-acid biosynthesis; L-lysine biosynthesis via DAP pathway; L-lysine from DL-2,6-diaminopimelate: step 1/1.</text>
</comment>
<dbReference type="Gene3D" id="3.20.20.10">
    <property type="entry name" value="Alanine racemase"/>
    <property type="match status" value="1"/>
</dbReference>
<dbReference type="InterPro" id="IPR022653">
    <property type="entry name" value="De-COase2_pyr-phos_BS"/>
</dbReference>
<name>A0A8J7FM96_9GAMM</name>
<evidence type="ECO:0000256" key="7">
    <source>
        <dbReference type="PIRSR" id="PIRSR600183-50"/>
    </source>
</evidence>
<dbReference type="Pfam" id="PF02784">
    <property type="entry name" value="Orn_Arg_deC_N"/>
    <property type="match status" value="1"/>
</dbReference>
<comment type="similarity">
    <text evidence="5">Belongs to the Orn/Lys/Arg decarboxylase class-II family. LysA subfamily.</text>
</comment>
<dbReference type="CDD" id="cd06828">
    <property type="entry name" value="PLPDE_III_DapDC"/>
    <property type="match status" value="1"/>
</dbReference>
<evidence type="ECO:0000313" key="11">
    <source>
        <dbReference type="EMBL" id="MBE9398878.1"/>
    </source>
</evidence>
<keyword evidence="5 8" id="KW-0457">Lysine biosynthesis</keyword>
<keyword evidence="5" id="KW-0028">Amino-acid biosynthesis</keyword>
<dbReference type="InterPro" id="IPR029066">
    <property type="entry name" value="PLP-binding_barrel"/>
</dbReference>
<dbReference type="GO" id="GO:0008836">
    <property type="term" value="F:diaminopimelate decarboxylase activity"/>
    <property type="evidence" value="ECO:0007669"/>
    <property type="project" value="UniProtKB-UniRule"/>
</dbReference>
<feature type="binding site" evidence="5">
    <location>
        <position position="317"/>
    </location>
    <ligand>
        <name>substrate</name>
    </ligand>
</feature>
<evidence type="ECO:0000259" key="10">
    <source>
        <dbReference type="Pfam" id="PF02784"/>
    </source>
</evidence>
<dbReference type="FunFam" id="3.20.20.10:FF:000003">
    <property type="entry name" value="Diaminopimelate decarboxylase"/>
    <property type="match status" value="1"/>
</dbReference>
<dbReference type="InterPro" id="IPR000183">
    <property type="entry name" value="Orn/DAP/Arg_de-COase"/>
</dbReference>
<dbReference type="NCBIfam" id="TIGR01048">
    <property type="entry name" value="lysA"/>
    <property type="match status" value="1"/>
</dbReference>
<feature type="binding site" evidence="5">
    <location>
        <position position="321"/>
    </location>
    <ligand>
        <name>substrate</name>
    </ligand>
</feature>
<comment type="catalytic activity">
    <reaction evidence="5 8">
        <text>meso-2,6-diaminopimelate + H(+) = L-lysine + CO2</text>
        <dbReference type="Rhea" id="RHEA:15101"/>
        <dbReference type="ChEBI" id="CHEBI:15378"/>
        <dbReference type="ChEBI" id="CHEBI:16526"/>
        <dbReference type="ChEBI" id="CHEBI:32551"/>
        <dbReference type="ChEBI" id="CHEBI:57791"/>
        <dbReference type="EC" id="4.1.1.20"/>
    </reaction>
</comment>
<organism evidence="11 12">
    <name type="scientific">Pontibacterium sinense</name>
    <dbReference type="NCBI Taxonomy" id="2781979"/>
    <lineage>
        <taxon>Bacteria</taxon>
        <taxon>Pseudomonadati</taxon>
        <taxon>Pseudomonadota</taxon>
        <taxon>Gammaproteobacteria</taxon>
        <taxon>Oceanospirillales</taxon>
        <taxon>Oceanospirillaceae</taxon>
        <taxon>Pontibacterium</taxon>
    </lineage>
</organism>